<reference evidence="1" key="1">
    <citation type="submission" date="2022-07" db="EMBL/GenBank/DDBJ databases">
        <title>Genome Sequence of Phlebia brevispora.</title>
        <authorList>
            <person name="Buettner E."/>
        </authorList>
    </citation>
    <scope>NUCLEOTIDE SEQUENCE</scope>
    <source>
        <strain evidence="1">MPL23</strain>
    </source>
</reference>
<organism evidence="1 2">
    <name type="scientific">Phlebia brevispora</name>
    <dbReference type="NCBI Taxonomy" id="194682"/>
    <lineage>
        <taxon>Eukaryota</taxon>
        <taxon>Fungi</taxon>
        <taxon>Dikarya</taxon>
        <taxon>Basidiomycota</taxon>
        <taxon>Agaricomycotina</taxon>
        <taxon>Agaricomycetes</taxon>
        <taxon>Polyporales</taxon>
        <taxon>Meruliaceae</taxon>
        <taxon>Phlebia</taxon>
    </lineage>
</organism>
<accession>A0ACC1T1B3</accession>
<dbReference type="Proteomes" id="UP001148662">
    <property type="component" value="Unassembled WGS sequence"/>
</dbReference>
<keyword evidence="2" id="KW-1185">Reference proteome</keyword>
<dbReference type="EMBL" id="JANHOG010000890">
    <property type="protein sequence ID" value="KAJ3550663.1"/>
    <property type="molecule type" value="Genomic_DNA"/>
</dbReference>
<comment type="caution">
    <text evidence="1">The sequence shown here is derived from an EMBL/GenBank/DDBJ whole genome shotgun (WGS) entry which is preliminary data.</text>
</comment>
<name>A0ACC1T1B3_9APHY</name>
<sequence>MSVDEHSWAWDVFRHLLTQTQDESQLITADLLQCGEDAVLRLQNAANATLEANDTESEDAAREQLDAMIEQAYKQMSLAYQKVAPICWRRMYTDASIFRSMADLMVSEPRRTESLLKAAVARLDRAIIIAGACGEKRLELIQDLVAGIQATIPRDVTSGKELPPYVTGRHIELPATFSALVQRLDSPPSFASFISTLHSRPFVLPGYIREWPALTNHPWRSMKYLRTVAGPGRVVPIEVGSDYRSDDWTQKMMDVDGFLDALLAFAHGNADGSPILYLAQHSIFMQFPALRDDIIVPDYLYSSLPAPDNYPQYQPPSTEEQLVMNAWLGPSGTISPAHTDPFYNFYAQVVGRKTVWLAPPECTPYMYPYPSPNSAHGTKGASQPKNPAQNNTSPSMSNTSQVDVFSDVSEEQFPLFVKHVVPEAICVTLEAGDLLFFPPAWWHALRRVKRVTACCNRNAYDYLFSSNIPLSKIKDAALGGRLFTATDPCEAGVAGRSFAWKLFLIEVEPLQTTAANVVARCPIRSLKESRKDYQQQLLQKMRAPDGGYEEGFVVPGTTTVPPRAERPSVNLDRNNPLSLHDENPWNAWFASMELRKTILQDVERTFPDIGYFREPEVQTQLTNILFLYSVSHPDIGYRQGMHELLAPLYYAIDYDSVPEDAELDDVNVKEFASRAWVAADAWALFSRIMLGVGRWYEWQEPKGSPKGTTPLPSHVHLSATPDVVLKPYVAPIIEACNRIQSTLLKSVDPQLWRSLQSSGIEPQIYGIRWLRLLFTRELSMDDAMLLWDGLFACDPSFDLAPWVCVAMLMRIRNKLIPADYSTQLTFLLRYPGLTSSDGSPNLDTPIHPAVLLLRQALTLQMSPSSVTGISVVNENHNLLNIPTEVPDPPPPPARRRARTAMRGESVSTDSGTGAQGVRLGHARQGSAPMGLPEMIARGLLERGESLGINKTVMNAVSELKRNLPDLAASLARLPATPSASSSYAAYPLADERSTAERPPWEPRTRFEMEREVTETRSSQRRLGDSVGWIVDTLLLDEDDGDKDRVAVVRERKREALECLSYVRDVLKGTVPQGEVDESRLFSEEEMKKRRKVADDKATAEAAKKLGDSTPSPPLIAGPTPPKPTAAALPQFQAHPQASMRRLPDNSFTPTFPRYTSQISTPPQPIARQKAPSPTPTVSVLTPNTNAVPLAPWNYTPSAFSSRSSPIATLPRMPSRPSAATSVRHSSSRLSSTYVPSSSPPEEATPRSQPTPQDPLGVLRY</sequence>
<proteinExistence type="predicted"/>
<protein>
    <submittedName>
        <fullName evidence="1">Uncharacterized protein</fullName>
    </submittedName>
</protein>
<evidence type="ECO:0000313" key="1">
    <source>
        <dbReference type="EMBL" id="KAJ3550663.1"/>
    </source>
</evidence>
<evidence type="ECO:0000313" key="2">
    <source>
        <dbReference type="Proteomes" id="UP001148662"/>
    </source>
</evidence>
<gene>
    <name evidence="1" type="ORF">NM688_g5023</name>
</gene>